<dbReference type="Pfam" id="PF00550">
    <property type="entry name" value="PP-binding"/>
    <property type="match status" value="1"/>
</dbReference>
<keyword evidence="14" id="KW-1185">Reference proteome</keyword>
<dbReference type="InterPro" id="IPR014043">
    <property type="entry name" value="Acyl_transferase_dom"/>
</dbReference>
<comment type="pathway">
    <text evidence="2">Antibiotic biosynthesis.</text>
</comment>
<gene>
    <name evidence="13" type="ORF">P8A19_12745</name>
</gene>
<comment type="cofactor">
    <cofactor evidence="1">
        <name>pantetheine 4'-phosphate</name>
        <dbReference type="ChEBI" id="CHEBI:47942"/>
    </cofactor>
</comment>
<dbReference type="InterPro" id="IPR016036">
    <property type="entry name" value="Malonyl_transacylase_ACP-bd"/>
</dbReference>
<dbReference type="InterPro" id="IPR057326">
    <property type="entry name" value="KR_dom"/>
</dbReference>
<dbReference type="InterPro" id="IPR050091">
    <property type="entry name" value="PKS_NRPS_Biosynth_Enz"/>
</dbReference>
<dbReference type="InterPro" id="IPR018201">
    <property type="entry name" value="Ketoacyl_synth_AS"/>
</dbReference>
<evidence type="ECO:0000256" key="9">
    <source>
        <dbReference type="PROSITE-ProRule" id="PRU01363"/>
    </source>
</evidence>
<dbReference type="InterPro" id="IPR036736">
    <property type="entry name" value="ACP-like_sf"/>
</dbReference>
<dbReference type="Pfam" id="PF14765">
    <property type="entry name" value="PS-DH"/>
    <property type="match status" value="1"/>
</dbReference>
<evidence type="ECO:0000256" key="8">
    <source>
        <dbReference type="ARBA" id="ARBA00023315"/>
    </source>
</evidence>
<accession>A0ABY9IN39</accession>
<dbReference type="PROSITE" id="PS52019">
    <property type="entry name" value="PKS_MFAS_DH"/>
    <property type="match status" value="1"/>
</dbReference>
<evidence type="ECO:0000259" key="11">
    <source>
        <dbReference type="PROSITE" id="PS52004"/>
    </source>
</evidence>
<feature type="active site" description="Proton acceptor; for dehydratase activity" evidence="9">
    <location>
        <position position="942"/>
    </location>
</feature>
<reference evidence="13 14" key="1">
    <citation type="submission" date="2023-03" db="EMBL/GenBank/DDBJ databases">
        <title>Isolation and description of six Streptomyces strains from soil environments, able to metabolize different microbial glucans.</title>
        <authorList>
            <person name="Widen T."/>
            <person name="Larsbrink J."/>
        </authorList>
    </citation>
    <scope>NUCLEOTIDE SEQUENCE [LARGE SCALE GENOMIC DNA]</scope>
    <source>
        <strain evidence="13 14">Alt2</strain>
    </source>
</reference>
<dbReference type="Pfam" id="PF08659">
    <property type="entry name" value="KR"/>
    <property type="match status" value="1"/>
</dbReference>
<dbReference type="Pfam" id="PF22953">
    <property type="entry name" value="SpnB_Rossmann"/>
    <property type="match status" value="1"/>
</dbReference>
<dbReference type="SUPFAM" id="SSF47336">
    <property type="entry name" value="ACP-like"/>
    <property type="match status" value="1"/>
</dbReference>
<dbReference type="Pfam" id="PF00698">
    <property type="entry name" value="Acyl_transf_1"/>
    <property type="match status" value="1"/>
</dbReference>
<dbReference type="InterPro" id="IPR020807">
    <property type="entry name" value="PKS_DH"/>
</dbReference>
<dbReference type="PROSITE" id="PS50075">
    <property type="entry name" value="CARRIER"/>
    <property type="match status" value="1"/>
</dbReference>
<dbReference type="InterPro" id="IPR055123">
    <property type="entry name" value="SpnB-like_Rossmann"/>
</dbReference>
<dbReference type="Gene3D" id="1.10.1200.10">
    <property type="entry name" value="ACP-like"/>
    <property type="match status" value="1"/>
</dbReference>
<dbReference type="Pfam" id="PF16197">
    <property type="entry name" value="KAsynt_C_assoc"/>
    <property type="match status" value="1"/>
</dbReference>
<dbReference type="InterPro" id="IPR049551">
    <property type="entry name" value="PKS_DH_C"/>
</dbReference>
<dbReference type="EMBL" id="CP120988">
    <property type="protein sequence ID" value="WLQ56254.1"/>
    <property type="molecule type" value="Genomic_DNA"/>
</dbReference>
<evidence type="ECO:0000256" key="1">
    <source>
        <dbReference type="ARBA" id="ARBA00001957"/>
    </source>
</evidence>
<dbReference type="InterPro" id="IPR020841">
    <property type="entry name" value="PKS_Beta-ketoAc_synthase_dom"/>
</dbReference>
<dbReference type="PROSITE" id="PS00606">
    <property type="entry name" value="KS3_1"/>
    <property type="match status" value="1"/>
</dbReference>
<feature type="domain" description="Ketosynthase family 3 (KS3)" evidence="11">
    <location>
        <begin position="34"/>
        <end position="446"/>
    </location>
</feature>
<dbReference type="InterPro" id="IPR042104">
    <property type="entry name" value="PKS_dehydratase_sf"/>
</dbReference>
<dbReference type="InterPro" id="IPR001227">
    <property type="entry name" value="Ac_transferase_dom_sf"/>
</dbReference>
<evidence type="ECO:0000259" key="12">
    <source>
        <dbReference type="PROSITE" id="PS52019"/>
    </source>
</evidence>
<dbReference type="Gene3D" id="3.30.70.3290">
    <property type="match status" value="1"/>
</dbReference>
<dbReference type="SMART" id="SM00827">
    <property type="entry name" value="PKS_AT"/>
    <property type="match status" value="1"/>
</dbReference>
<evidence type="ECO:0000256" key="6">
    <source>
        <dbReference type="ARBA" id="ARBA00023194"/>
    </source>
</evidence>
<feature type="region of interest" description="C-terminal hotdog fold" evidence="9">
    <location>
        <begin position="1049"/>
        <end position="1188"/>
    </location>
</feature>
<dbReference type="Proteomes" id="UP001235744">
    <property type="component" value="Chromosome"/>
</dbReference>
<dbReference type="Gene3D" id="3.40.47.10">
    <property type="match status" value="1"/>
</dbReference>
<dbReference type="InterPro" id="IPR049900">
    <property type="entry name" value="PKS_mFAS_DH"/>
</dbReference>
<dbReference type="InterPro" id="IPR014031">
    <property type="entry name" value="Ketoacyl_synth_C"/>
</dbReference>
<dbReference type="PROSITE" id="PS52004">
    <property type="entry name" value="KS3_2"/>
    <property type="match status" value="1"/>
</dbReference>
<dbReference type="SMART" id="SM01294">
    <property type="entry name" value="PKS_PP_betabranch"/>
    <property type="match status" value="1"/>
</dbReference>
<keyword evidence="4" id="KW-0597">Phosphoprotein</keyword>
<feature type="domain" description="PKS/mFAS DH" evidence="12">
    <location>
        <begin position="910"/>
        <end position="1188"/>
    </location>
</feature>
<dbReference type="InterPro" id="IPR015083">
    <property type="entry name" value="NorB/c/GfsB-D-like_docking"/>
</dbReference>
<dbReference type="InterPro" id="IPR049552">
    <property type="entry name" value="PKS_DH_N"/>
</dbReference>
<dbReference type="Gene3D" id="3.10.129.110">
    <property type="entry name" value="Polyketide synthase dehydratase"/>
    <property type="match status" value="1"/>
</dbReference>
<keyword evidence="3" id="KW-0596">Phosphopantetheine</keyword>
<dbReference type="PANTHER" id="PTHR43775:SF51">
    <property type="entry name" value="INACTIVE PHENOLPHTHIOCEROL SYNTHESIS POLYKETIDE SYNTHASE TYPE I PKS1-RELATED"/>
    <property type="match status" value="1"/>
</dbReference>
<name>A0ABY9IN39_9ACTN</name>
<sequence length="1739" mass="178801">MEASVEQLVAALRSTMVENERLRSANDRLTGDATEPIAIVGMACRYPGGVGSPAELWDLVVEGRDGVSGFPVDRGWDVEGLYDPEPGKPNRTVTREGGFLYDAADFDAGVFGISPREALGMDPQQRLLLEASWEAVESAGIDPLSLKGSRTGVFAGVMYHDYGPGTSDGSLVTGRVAFTLGLEGPAVTVDTACSSSLVALHWAGQALRRGDCSMALVGGVTVMTTPDMFLYFSHQRGMARDGRCKSFAADADGTGCSEGVGVLMVERLSDARRNGHPVLAVVRGSAINQDGASSGMTTPNGPSQQRVIRAALENAGITTTDVDLVEAHGTGTRLGDPIEAQALLATYGQGRPEGDPLWLGSLKSNLGHTQAAAGVGGVIKAVQAIRHGVLPKSLHSQTRSPHVDWDAGAVELLTESRAWPERDRPRRAGVSSFGLSGTNAHVIVEQAPATDEPETEAVNGLSVVPVVLSAQSGSGLLDQATRLLGRVAGESSPSLLDVGFSSVVSRAVLEHRAVVAASDREGLVRGLTALVEGEVSPLVVRGSARPAGATAFLFTGQGAQRLGMGRELYEAYPVFAEAFDEVVAELDVRLGLSLREVVWGEDAGLLNGTMFAQAALFAVETALFRLVESWGLRPDFLVGHSVGEIAAAHVSGVLSLGDAAELVVARGRLMQALPAGGSMVAVEATEAEVLPLLNAVVGIAAVNGPRSVVVSGTESAVADLVGKFAGEGRRTSVLRVSHAFHSPLMEPMLAEFGAVVAGLSFGAASIPVVSGVTGELSQEVTTPEYWVRHVREAVRFADAVSFVVSRGVTSFVEVGPDGVLSGMAQQSVDAEQAAVFVPLVRKGRPEVAATVTALGQLHVSGVSVDWAGLFEGTGARRVDLPTYAFQRERFWLESVGGGDAGGLGQVVVDHPVLGAAVSLPDSGGVVLTGRLSVEGMGWLGDHVVLGSLLLPGAAFVELAVKAADEVGCGVVEELTLRAPLVVPERGGVALQVVVGGPDEVGSRSVRVHSRRESAGAGGAWVLHAEGVVGGGAGEPVPSFDLTEWPPPGATVVRTSDAYELLHKQGYVYGPVFRGLKAVWRRGDDVFAEVELPEQAHGDAERFGLHPALLDATMHALGVGEDVTGDEPTELPFTWTNVSLHAAGARSLRVRLSPQGASSLTMSLAGQDGAPVATIGGLMFRPVSVEQLAGSGVGGGLHEVVWRPLVAGAGAGAAAAAAGVVVGVGGAGVFEVPVSVGVDPVVGVRSVLGGVLEAVQGWLEGEEAGPLVVVTRGAVCVGGDVGVDVCGAPVWGLVRAAQAENPGRFVLVDVDPVGGSFADVAGVVLGSGEPEVAVRGGEVLVPRLVEVAAAEAVPEAVPDGVVLVTGGTGGLGGLVARHLVEVRGVRRLVLAGRRGPEAPGVGELCGVLRGLGAEVSVVACDMSDRSAVADLVEGVGAGLVGVVHAAGAGDNGLVGSMDVARLDRVLGAKADGAWYLHELTRERDLAFFVMFSSAGGSVLAAGQANYAAANVFLDGLAVHRRAEGLPATSLAYGLWDVATGLTETIDDDVRLMAARGLPALAPADALRLFDAGLRSKLPALVPIAVDVPTLKAKPGALHPLLRDMVPTGAGPVVRNRTRSADPAALVARLAGLGAEDRERALLDLVRGHAAAVLGHSGAEAVPAERGFLDIGFDSLTALELRNRLGEVTGCRLAPTLIFDYPSAAELAAHLRRTLFGEDAPADDLSAATADELFDILDGEV</sequence>
<dbReference type="SMART" id="SM00822">
    <property type="entry name" value="PKS_KR"/>
    <property type="match status" value="1"/>
</dbReference>
<keyword evidence="7" id="KW-0511">Multifunctional enzyme</keyword>
<dbReference type="InterPro" id="IPR016039">
    <property type="entry name" value="Thiolase-like"/>
</dbReference>
<organism evidence="13 14">
    <name type="scientific">Streptomyces poriferorum</name>
    <dbReference type="NCBI Taxonomy" id="2798799"/>
    <lineage>
        <taxon>Bacteria</taxon>
        <taxon>Bacillati</taxon>
        <taxon>Actinomycetota</taxon>
        <taxon>Actinomycetes</taxon>
        <taxon>Kitasatosporales</taxon>
        <taxon>Streptomycetaceae</taxon>
        <taxon>Streptomyces</taxon>
    </lineage>
</organism>
<dbReference type="Pfam" id="PF00109">
    <property type="entry name" value="ketoacyl-synt"/>
    <property type="match status" value="1"/>
</dbReference>
<dbReference type="SUPFAM" id="SSF51735">
    <property type="entry name" value="NAD(P)-binding Rossmann-fold domains"/>
    <property type="match status" value="2"/>
</dbReference>
<keyword evidence="8" id="KW-0012">Acyltransferase</keyword>
<dbReference type="InterPro" id="IPR013968">
    <property type="entry name" value="PKS_KR"/>
</dbReference>
<dbReference type="InterPro" id="IPR009081">
    <property type="entry name" value="PP-bd_ACP"/>
</dbReference>
<evidence type="ECO:0000313" key="13">
    <source>
        <dbReference type="EMBL" id="WLQ56254.1"/>
    </source>
</evidence>
<evidence type="ECO:0000313" key="14">
    <source>
        <dbReference type="Proteomes" id="UP001235744"/>
    </source>
</evidence>
<dbReference type="Pfam" id="PF08990">
    <property type="entry name" value="Docking"/>
    <property type="match status" value="1"/>
</dbReference>
<evidence type="ECO:0000256" key="2">
    <source>
        <dbReference type="ARBA" id="ARBA00004792"/>
    </source>
</evidence>
<evidence type="ECO:0000256" key="4">
    <source>
        <dbReference type="ARBA" id="ARBA00022553"/>
    </source>
</evidence>
<dbReference type="PANTHER" id="PTHR43775">
    <property type="entry name" value="FATTY ACID SYNTHASE"/>
    <property type="match status" value="1"/>
</dbReference>
<evidence type="ECO:0000256" key="3">
    <source>
        <dbReference type="ARBA" id="ARBA00022450"/>
    </source>
</evidence>
<evidence type="ECO:0000259" key="10">
    <source>
        <dbReference type="PROSITE" id="PS50075"/>
    </source>
</evidence>
<dbReference type="InterPro" id="IPR014030">
    <property type="entry name" value="Ketoacyl_synth_N"/>
</dbReference>
<dbReference type="InterPro" id="IPR036291">
    <property type="entry name" value="NAD(P)-bd_dom_sf"/>
</dbReference>
<dbReference type="InterPro" id="IPR016035">
    <property type="entry name" value="Acyl_Trfase/lysoPLipase"/>
</dbReference>
<dbReference type="SUPFAM" id="SSF52151">
    <property type="entry name" value="FabD/lysophospholipase-like"/>
    <property type="match status" value="1"/>
</dbReference>
<protein>
    <submittedName>
        <fullName evidence="13">Type I polyketide synthase</fullName>
    </submittedName>
</protein>
<dbReference type="Pfam" id="PF02801">
    <property type="entry name" value="Ketoacyl-synt_C"/>
    <property type="match status" value="1"/>
</dbReference>
<feature type="domain" description="Carrier" evidence="10">
    <location>
        <begin position="1638"/>
        <end position="1713"/>
    </location>
</feature>
<dbReference type="InterPro" id="IPR020806">
    <property type="entry name" value="PKS_PP-bd"/>
</dbReference>
<dbReference type="SMART" id="SM00825">
    <property type="entry name" value="PKS_KS"/>
    <property type="match status" value="1"/>
</dbReference>
<proteinExistence type="predicted"/>
<dbReference type="InterPro" id="IPR006162">
    <property type="entry name" value="Ppantetheine_attach_site"/>
</dbReference>
<dbReference type="Gene3D" id="3.40.366.10">
    <property type="entry name" value="Malonyl-Coenzyme A Acyl Carrier Protein, domain 2"/>
    <property type="match status" value="1"/>
</dbReference>
<dbReference type="SUPFAM" id="SSF53901">
    <property type="entry name" value="Thiolase-like"/>
    <property type="match status" value="1"/>
</dbReference>
<evidence type="ECO:0000256" key="5">
    <source>
        <dbReference type="ARBA" id="ARBA00022679"/>
    </source>
</evidence>
<dbReference type="SMART" id="SM00823">
    <property type="entry name" value="PKS_PP"/>
    <property type="match status" value="1"/>
</dbReference>
<dbReference type="InterPro" id="IPR032821">
    <property type="entry name" value="PKS_assoc"/>
</dbReference>
<feature type="active site" description="Proton donor; for dehydratase activity" evidence="9">
    <location>
        <position position="1110"/>
    </location>
</feature>
<dbReference type="PROSITE" id="PS00012">
    <property type="entry name" value="PHOSPHOPANTETHEINE"/>
    <property type="match status" value="1"/>
</dbReference>
<keyword evidence="6" id="KW-0045">Antibiotic biosynthesis</keyword>
<feature type="region of interest" description="N-terminal hotdog fold" evidence="9">
    <location>
        <begin position="910"/>
        <end position="1035"/>
    </location>
</feature>
<dbReference type="SMART" id="SM00826">
    <property type="entry name" value="PKS_DH"/>
    <property type="match status" value="1"/>
</dbReference>
<keyword evidence="5" id="KW-0808">Transferase</keyword>
<dbReference type="SUPFAM" id="SSF55048">
    <property type="entry name" value="Probable ACP-binding domain of malonyl-CoA ACP transacylase"/>
    <property type="match status" value="1"/>
</dbReference>
<dbReference type="Gene3D" id="3.40.50.720">
    <property type="entry name" value="NAD(P)-binding Rossmann-like Domain"/>
    <property type="match status" value="1"/>
</dbReference>
<dbReference type="Pfam" id="PF21089">
    <property type="entry name" value="PKS_DH_N"/>
    <property type="match status" value="1"/>
</dbReference>
<evidence type="ECO:0000256" key="7">
    <source>
        <dbReference type="ARBA" id="ARBA00023268"/>
    </source>
</evidence>
<dbReference type="CDD" id="cd08956">
    <property type="entry name" value="KR_3_FAS_SDR_x"/>
    <property type="match status" value="1"/>
</dbReference>
<dbReference type="CDD" id="cd00833">
    <property type="entry name" value="PKS"/>
    <property type="match status" value="1"/>
</dbReference>